<name>A0A026WGK0_OOCBI</name>
<feature type="compositionally biased region" description="Basic residues" evidence="1">
    <location>
        <begin position="114"/>
        <end position="125"/>
    </location>
</feature>
<evidence type="ECO:0000313" key="2">
    <source>
        <dbReference type="EMBL" id="EZA55177.1"/>
    </source>
</evidence>
<keyword evidence="3" id="KW-1185">Reference proteome</keyword>
<sequence>MYPWYRDSVAAAAAAGLGGPVGVVGSGFCSSGPGQGATTIKTESGYSDCMLALDYVQSKLTAAPPSKFKANDTRKLEVAAITADKQLEIRSARAHLRGLSKGEEVSPLRSSAQRGKRRETRRVMRRAAAGGEVENNKKENASSNSGRRDVWEGKKRGKEERKVRSERARPKCCGGCDAASLSPSLSPSLFLSSLRPPPVSRSHTSAIPFVSLSPSPSVSLFLSLSLFLPLAVPLCSSCVVGDSVLQVVRPPIGGRGRRCAWVREAWCPPPIGYRGLSIPEVGRVGGGKRV</sequence>
<protein>
    <submittedName>
        <fullName evidence="2">Uncharacterized protein</fullName>
    </submittedName>
</protein>
<accession>A0A026WGK0</accession>
<evidence type="ECO:0000313" key="3">
    <source>
        <dbReference type="Proteomes" id="UP000053097"/>
    </source>
</evidence>
<evidence type="ECO:0000256" key="1">
    <source>
        <dbReference type="SAM" id="MobiDB-lite"/>
    </source>
</evidence>
<feature type="compositionally biased region" description="Basic and acidic residues" evidence="1">
    <location>
        <begin position="134"/>
        <end position="169"/>
    </location>
</feature>
<reference evidence="2 3" key="1">
    <citation type="journal article" date="2014" name="Curr. Biol.">
        <title>The genome of the clonal raider ant Cerapachys biroi.</title>
        <authorList>
            <person name="Oxley P.R."/>
            <person name="Ji L."/>
            <person name="Fetter-Pruneda I."/>
            <person name="McKenzie S.K."/>
            <person name="Li C."/>
            <person name="Hu H."/>
            <person name="Zhang G."/>
            <person name="Kronauer D.J."/>
        </authorList>
    </citation>
    <scope>NUCLEOTIDE SEQUENCE [LARGE SCALE GENOMIC DNA]</scope>
</reference>
<dbReference type="Proteomes" id="UP000053097">
    <property type="component" value="Unassembled WGS sequence"/>
</dbReference>
<feature type="region of interest" description="Disordered" evidence="1">
    <location>
        <begin position="98"/>
        <end position="175"/>
    </location>
</feature>
<dbReference type="AlphaFoldDB" id="A0A026WGK0"/>
<gene>
    <name evidence="2" type="ORF">X777_05247</name>
</gene>
<organism evidence="2 3">
    <name type="scientific">Ooceraea biroi</name>
    <name type="common">Clonal raider ant</name>
    <name type="synonym">Cerapachys biroi</name>
    <dbReference type="NCBI Taxonomy" id="2015173"/>
    <lineage>
        <taxon>Eukaryota</taxon>
        <taxon>Metazoa</taxon>
        <taxon>Ecdysozoa</taxon>
        <taxon>Arthropoda</taxon>
        <taxon>Hexapoda</taxon>
        <taxon>Insecta</taxon>
        <taxon>Pterygota</taxon>
        <taxon>Neoptera</taxon>
        <taxon>Endopterygota</taxon>
        <taxon>Hymenoptera</taxon>
        <taxon>Apocrita</taxon>
        <taxon>Aculeata</taxon>
        <taxon>Formicoidea</taxon>
        <taxon>Formicidae</taxon>
        <taxon>Dorylinae</taxon>
        <taxon>Ooceraea</taxon>
    </lineage>
</organism>
<dbReference type="EMBL" id="KK107218">
    <property type="protein sequence ID" value="EZA55177.1"/>
    <property type="molecule type" value="Genomic_DNA"/>
</dbReference>
<proteinExistence type="predicted"/>